<protein>
    <submittedName>
        <fullName evidence="1">Uncharacterized protein</fullName>
    </submittedName>
</protein>
<dbReference type="AlphaFoldDB" id="A0A1V2KJ67"/>
<name>A0A1V2KJ67_PSECE</name>
<reference evidence="1 2" key="1">
    <citation type="submission" date="2016-10" db="EMBL/GenBank/DDBJ databases">
        <title>Pseudomonas lactis sp. nov. and Pseudomonas paralactis sp. nov., isolated from bovine raw milk.</title>
        <authorList>
            <person name="Von Neubeck M."/>
            <person name="Huptas C."/>
            <person name="Glueck C."/>
            <person name="Krewinkel M."/>
            <person name="Stoeckel M."/>
            <person name="Stressler T."/>
            <person name="Fischer L."/>
            <person name="Hinrichs J."/>
            <person name="Scherer S."/>
            <person name="Wenning M."/>
        </authorList>
    </citation>
    <scope>NUCLEOTIDE SEQUENCE [LARGE SCALE GENOMIC DNA]</scope>
    <source>
        <strain evidence="1 2">DSM 17516</strain>
    </source>
</reference>
<evidence type="ECO:0000313" key="1">
    <source>
        <dbReference type="EMBL" id="ONH57554.1"/>
    </source>
</evidence>
<evidence type="ECO:0000313" key="2">
    <source>
        <dbReference type="Proteomes" id="UP000189295"/>
    </source>
</evidence>
<dbReference type="RefSeq" id="WP_076949887.1">
    <property type="nucleotide sequence ID" value="NZ_MNPW01000001.1"/>
</dbReference>
<dbReference type="EMBL" id="MNPW01000001">
    <property type="protein sequence ID" value="ONH57554.1"/>
    <property type="molecule type" value="Genomic_DNA"/>
</dbReference>
<sequence length="178" mass="20391">MSIKNDKKRFLRYELGLLSLNAALSTRNGEAPVYAKGVGCHQRTKEKKVFRGFLEKLEHIYAKGNVTEKQHIEFIQKTADDISEALGNKLHNGRFRIGVAQKLINLHLKYLWATGHIGEPPHCPIDGIVRDKAKISYDWTTSDSIKAYAQAVQDLKKVASTRTLSVWELEEFRRRDEQ</sequence>
<organism evidence="1 2">
    <name type="scientific">Pseudomonas cedrina subsp. cedrina</name>
    <dbReference type="NCBI Taxonomy" id="76762"/>
    <lineage>
        <taxon>Bacteria</taxon>
        <taxon>Pseudomonadati</taxon>
        <taxon>Pseudomonadota</taxon>
        <taxon>Gammaproteobacteria</taxon>
        <taxon>Pseudomonadales</taxon>
        <taxon>Pseudomonadaceae</taxon>
        <taxon>Pseudomonas</taxon>
    </lineage>
</organism>
<dbReference type="Proteomes" id="UP000189295">
    <property type="component" value="Unassembled WGS sequence"/>
</dbReference>
<proteinExistence type="predicted"/>
<comment type="caution">
    <text evidence="1">The sequence shown here is derived from an EMBL/GenBank/DDBJ whole genome shotgun (WGS) entry which is preliminary data.</text>
</comment>
<accession>A0A1V2KJ67</accession>
<gene>
    <name evidence="1" type="ORF">BLL36_02485</name>
</gene>